<organism evidence="1 2">
    <name type="scientific">Caulifigura coniformis</name>
    <dbReference type="NCBI Taxonomy" id="2527983"/>
    <lineage>
        <taxon>Bacteria</taxon>
        <taxon>Pseudomonadati</taxon>
        <taxon>Planctomycetota</taxon>
        <taxon>Planctomycetia</taxon>
        <taxon>Planctomycetales</taxon>
        <taxon>Planctomycetaceae</taxon>
        <taxon>Caulifigura</taxon>
    </lineage>
</organism>
<dbReference type="Proteomes" id="UP000315700">
    <property type="component" value="Chromosome"/>
</dbReference>
<accession>A0A517SET7</accession>
<sequence>MAKKSDPWSAPTWLVDAAKEWWERIVAELKEKGLLARSSKLTVAVLAQLFHQYDVACHSLVKDGLTQACGGGVNRDPHDIPSAAVEIQHNHITQMVKLIRELKLNSEPIGDEDSSAIGDLARQLQARSGMN</sequence>
<evidence type="ECO:0000313" key="1">
    <source>
        <dbReference type="EMBL" id="QDT54646.1"/>
    </source>
</evidence>
<gene>
    <name evidence="1" type="ORF">Pan44_26810</name>
</gene>
<reference evidence="1 2" key="1">
    <citation type="submission" date="2019-02" db="EMBL/GenBank/DDBJ databases">
        <title>Deep-cultivation of Planctomycetes and their phenomic and genomic characterization uncovers novel biology.</title>
        <authorList>
            <person name="Wiegand S."/>
            <person name="Jogler M."/>
            <person name="Boedeker C."/>
            <person name="Pinto D."/>
            <person name="Vollmers J."/>
            <person name="Rivas-Marin E."/>
            <person name="Kohn T."/>
            <person name="Peeters S.H."/>
            <person name="Heuer A."/>
            <person name="Rast P."/>
            <person name="Oberbeckmann S."/>
            <person name="Bunk B."/>
            <person name="Jeske O."/>
            <person name="Meyerdierks A."/>
            <person name="Storesund J.E."/>
            <person name="Kallscheuer N."/>
            <person name="Luecker S."/>
            <person name="Lage O.M."/>
            <person name="Pohl T."/>
            <person name="Merkel B.J."/>
            <person name="Hornburger P."/>
            <person name="Mueller R.-W."/>
            <person name="Bruemmer F."/>
            <person name="Labrenz M."/>
            <person name="Spormann A.M."/>
            <person name="Op den Camp H."/>
            <person name="Overmann J."/>
            <person name="Amann R."/>
            <person name="Jetten M.S.M."/>
            <person name="Mascher T."/>
            <person name="Medema M.H."/>
            <person name="Devos D.P."/>
            <person name="Kaster A.-K."/>
            <person name="Ovreas L."/>
            <person name="Rohde M."/>
            <person name="Galperin M.Y."/>
            <person name="Jogler C."/>
        </authorList>
    </citation>
    <scope>NUCLEOTIDE SEQUENCE [LARGE SCALE GENOMIC DNA]</scope>
    <source>
        <strain evidence="1 2">Pan44</strain>
    </source>
</reference>
<proteinExistence type="predicted"/>
<dbReference type="EMBL" id="CP036271">
    <property type="protein sequence ID" value="QDT54646.1"/>
    <property type="molecule type" value="Genomic_DNA"/>
</dbReference>
<dbReference type="InterPro" id="IPR006448">
    <property type="entry name" value="Phage_term_ssu_P27"/>
</dbReference>
<protein>
    <submittedName>
        <fullName evidence="1">Phage terminase, small subunit</fullName>
    </submittedName>
</protein>
<dbReference type="Pfam" id="PF05119">
    <property type="entry name" value="Terminase_4"/>
    <property type="match status" value="1"/>
</dbReference>
<dbReference type="AlphaFoldDB" id="A0A517SET7"/>
<keyword evidence="2" id="KW-1185">Reference proteome</keyword>
<name>A0A517SET7_9PLAN</name>
<dbReference type="KEGG" id="ccos:Pan44_26810"/>
<dbReference type="InParanoid" id="A0A517SET7"/>
<dbReference type="RefSeq" id="WP_145030485.1">
    <property type="nucleotide sequence ID" value="NZ_CP036271.1"/>
</dbReference>
<evidence type="ECO:0000313" key="2">
    <source>
        <dbReference type="Proteomes" id="UP000315700"/>
    </source>
</evidence>